<keyword evidence="1" id="KW-0805">Transcription regulation</keyword>
<feature type="domain" description="HTH tetR-type" evidence="5">
    <location>
        <begin position="61"/>
        <end position="121"/>
    </location>
</feature>
<dbReference type="InterPro" id="IPR001647">
    <property type="entry name" value="HTH_TetR"/>
</dbReference>
<dbReference type="GO" id="GO:0003700">
    <property type="term" value="F:DNA-binding transcription factor activity"/>
    <property type="evidence" value="ECO:0007669"/>
    <property type="project" value="TreeGrafter"/>
</dbReference>
<dbReference type="Pfam" id="PF00440">
    <property type="entry name" value="TetR_N"/>
    <property type="match status" value="1"/>
</dbReference>
<feature type="DNA-binding region" description="H-T-H motif" evidence="4">
    <location>
        <begin position="84"/>
        <end position="103"/>
    </location>
</feature>
<reference evidence="6 7" key="1">
    <citation type="submission" date="2019-09" db="EMBL/GenBank/DDBJ databases">
        <title>Draft genome sequences of 48 bacterial type strains from the CCUG.</title>
        <authorList>
            <person name="Tunovic T."/>
            <person name="Pineiro-Iglesias B."/>
            <person name="Unosson C."/>
            <person name="Inganas E."/>
            <person name="Ohlen M."/>
            <person name="Cardew S."/>
            <person name="Jensie-Markopoulos S."/>
            <person name="Salva-Serra F."/>
            <person name="Jaen-Luchoro D."/>
            <person name="Karlsson R."/>
            <person name="Svensson-Stadler L."/>
            <person name="Chun J."/>
            <person name="Moore E."/>
        </authorList>
    </citation>
    <scope>NUCLEOTIDE SEQUENCE [LARGE SCALE GENOMIC DNA]</scope>
    <source>
        <strain evidence="6 7">CCUG 30977</strain>
    </source>
</reference>
<evidence type="ECO:0000313" key="7">
    <source>
        <dbReference type="Proteomes" id="UP000430120"/>
    </source>
</evidence>
<dbReference type="PROSITE" id="PS50977">
    <property type="entry name" value="HTH_TETR_2"/>
    <property type="match status" value="1"/>
</dbReference>
<dbReference type="EMBL" id="VZPB01000020">
    <property type="protein sequence ID" value="KAB0582534.1"/>
    <property type="molecule type" value="Genomic_DNA"/>
</dbReference>
<dbReference type="Proteomes" id="UP000430120">
    <property type="component" value="Unassembled WGS sequence"/>
</dbReference>
<dbReference type="Gene3D" id="1.10.357.10">
    <property type="entry name" value="Tetracycline Repressor, domain 2"/>
    <property type="match status" value="1"/>
</dbReference>
<dbReference type="GO" id="GO:0000976">
    <property type="term" value="F:transcription cis-regulatory region binding"/>
    <property type="evidence" value="ECO:0007669"/>
    <property type="project" value="TreeGrafter"/>
</dbReference>
<evidence type="ECO:0000256" key="2">
    <source>
        <dbReference type="ARBA" id="ARBA00023125"/>
    </source>
</evidence>
<dbReference type="OrthoDB" id="270177at2"/>
<keyword evidence="2 4" id="KW-0238">DNA-binding</keyword>
<dbReference type="AlphaFoldDB" id="A0A643FEM6"/>
<keyword evidence="7" id="KW-1185">Reference proteome</keyword>
<comment type="caution">
    <text evidence="6">The sequence shown here is derived from an EMBL/GenBank/DDBJ whole genome shotgun (WGS) entry which is preliminary data.</text>
</comment>
<evidence type="ECO:0000256" key="3">
    <source>
        <dbReference type="ARBA" id="ARBA00023163"/>
    </source>
</evidence>
<evidence type="ECO:0000256" key="1">
    <source>
        <dbReference type="ARBA" id="ARBA00023015"/>
    </source>
</evidence>
<proteinExistence type="predicted"/>
<organism evidence="6 7">
    <name type="scientific">Ideonella dechloratans</name>
    <dbReference type="NCBI Taxonomy" id="36863"/>
    <lineage>
        <taxon>Bacteria</taxon>
        <taxon>Pseudomonadati</taxon>
        <taxon>Pseudomonadota</taxon>
        <taxon>Betaproteobacteria</taxon>
        <taxon>Burkholderiales</taxon>
        <taxon>Sphaerotilaceae</taxon>
        <taxon>Ideonella</taxon>
    </lineage>
</organism>
<accession>A0A643FEM6</accession>
<dbReference type="PANTHER" id="PTHR30055">
    <property type="entry name" value="HTH-TYPE TRANSCRIPTIONAL REGULATOR RUTR"/>
    <property type="match status" value="1"/>
</dbReference>
<evidence type="ECO:0000313" key="6">
    <source>
        <dbReference type="EMBL" id="KAB0582534.1"/>
    </source>
</evidence>
<protein>
    <submittedName>
        <fullName evidence="6">TetR/AcrR family transcriptional regulator</fullName>
    </submittedName>
</protein>
<dbReference type="PRINTS" id="PR00455">
    <property type="entry name" value="HTHTETR"/>
</dbReference>
<dbReference type="InterPro" id="IPR009057">
    <property type="entry name" value="Homeodomain-like_sf"/>
</dbReference>
<dbReference type="InterPro" id="IPR050109">
    <property type="entry name" value="HTH-type_TetR-like_transc_reg"/>
</dbReference>
<evidence type="ECO:0000256" key="4">
    <source>
        <dbReference type="PROSITE-ProRule" id="PRU00335"/>
    </source>
</evidence>
<dbReference type="SUPFAM" id="SSF46689">
    <property type="entry name" value="Homeodomain-like"/>
    <property type="match status" value="1"/>
</dbReference>
<gene>
    <name evidence="6" type="ORF">F7Q92_10175</name>
</gene>
<keyword evidence="3" id="KW-0804">Transcription</keyword>
<sequence length="257" mass="28735">MGDEKPCPGWALPPGGAVASARWARIFCRLPLASLVLPIDRMPCPPASPVRVRRRSEAAREALRARLVDTAMRLFREGGERAVSMRLLAREVGISTMALYTYFPTKAHLMHHIWTDVLRLACVRGEEAAAASPCDWSRLDACLQGFLTYWMDHPDHLREILRAWQADGDGQGPPTWFHAQCVQLDQLLRPLSSPRDEEVRMAECRDQILTQMLGAQMLLLVHAQAPRATRQRLIENTTRTALASLRARMNPEGAAGA</sequence>
<name>A0A643FEM6_IDEDE</name>
<evidence type="ECO:0000259" key="5">
    <source>
        <dbReference type="PROSITE" id="PS50977"/>
    </source>
</evidence>
<dbReference type="PANTHER" id="PTHR30055:SF234">
    <property type="entry name" value="HTH-TYPE TRANSCRIPTIONAL REGULATOR BETI"/>
    <property type="match status" value="1"/>
</dbReference>